<dbReference type="Proteomes" id="UP001410394">
    <property type="component" value="Unassembled WGS sequence"/>
</dbReference>
<evidence type="ECO:0000259" key="9">
    <source>
        <dbReference type="Pfam" id="PF00534"/>
    </source>
</evidence>
<evidence type="ECO:0000256" key="7">
    <source>
        <dbReference type="ARBA" id="ARBA00023056"/>
    </source>
</evidence>
<keyword evidence="5 8" id="KW-0328">Glycosyltransferase</keyword>
<comment type="catalytic activity">
    <reaction evidence="1 8">
        <text>[(1-&gt;4)-alpha-D-glucosyl](n) + ADP-alpha-D-glucose = [(1-&gt;4)-alpha-D-glucosyl](n+1) + ADP + H(+)</text>
        <dbReference type="Rhea" id="RHEA:18189"/>
        <dbReference type="Rhea" id="RHEA-COMP:9584"/>
        <dbReference type="Rhea" id="RHEA-COMP:9587"/>
        <dbReference type="ChEBI" id="CHEBI:15378"/>
        <dbReference type="ChEBI" id="CHEBI:15444"/>
        <dbReference type="ChEBI" id="CHEBI:57498"/>
        <dbReference type="ChEBI" id="CHEBI:456216"/>
        <dbReference type="EC" id="2.4.1.21"/>
    </reaction>
</comment>
<evidence type="ECO:0000256" key="3">
    <source>
        <dbReference type="ARBA" id="ARBA00004964"/>
    </source>
</evidence>
<feature type="binding site" evidence="8">
    <location>
        <position position="15"/>
    </location>
    <ligand>
        <name>ADP-alpha-D-glucose</name>
        <dbReference type="ChEBI" id="CHEBI:57498"/>
    </ligand>
</feature>
<evidence type="ECO:0000313" key="11">
    <source>
        <dbReference type="EMBL" id="MEN3068280.1"/>
    </source>
</evidence>
<dbReference type="SUPFAM" id="SSF53756">
    <property type="entry name" value="UDP-Glycosyltransferase/glycogen phosphorylase"/>
    <property type="match status" value="1"/>
</dbReference>
<gene>
    <name evidence="8 11" type="primary">glgA</name>
    <name evidence="11" type="ORF">ABDB84_07295</name>
</gene>
<feature type="domain" description="Glycosyl transferase family 1" evidence="9">
    <location>
        <begin position="291"/>
        <end position="452"/>
    </location>
</feature>
<proteinExistence type="inferred from homology"/>
<dbReference type="InterPro" id="IPR013534">
    <property type="entry name" value="Starch_synth_cat_dom"/>
</dbReference>
<dbReference type="NCBIfam" id="TIGR02095">
    <property type="entry name" value="glgA"/>
    <property type="match status" value="1"/>
</dbReference>
<evidence type="ECO:0000256" key="1">
    <source>
        <dbReference type="ARBA" id="ARBA00001478"/>
    </source>
</evidence>
<dbReference type="Pfam" id="PF08323">
    <property type="entry name" value="Glyco_transf_5"/>
    <property type="match status" value="1"/>
</dbReference>
<evidence type="ECO:0000256" key="4">
    <source>
        <dbReference type="ARBA" id="ARBA00010281"/>
    </source>
</evidence>
<dbReference type="HAMAP" id="MF_00484">
    <property type="entry name" value="Glycogen_synth"/>
    <property type="match status" value="1"/>
</dbReference>
<organism evidence="11 12">
    <name type="scientific">Uliginosibacterium sediminicola</name>
    <dbReference type="NCBI Taxonomy" id="2024550"/>
    <lineage>
        <taxon>Bacteria</taxon>
        <taxon>Pseudomonadati</taxon>
        <taxon>Pseudomonadota</taxon>
        <taxon>Betaproteobacteria</taxon>
        <taxon>Rhodocyclales</taxon>
        <taxon>Zoogloeaceae</taxon>
        <taxon>Uliginosibacterium</taxon>
    </lineage>
</organism>
<comment type="pathway">
    <text evidence="3 8">Glycan biosynthesis; glycogen biosynthesis.</text>
</comment>
<feature type="domain" description="Starch synthase catalytic" evidence="10">
    <location>
        <begin position="2"/>
        <end position="239"/>
    </location>
</feature>
<reference evidence="11 12" key="1">
    <citation type="journal article" date="2018" name="Int. J. Syst. Evol. Microbiol.">
        <title>Uliginosibacterium sediminicola sp. nov., isolated from freshwater sediment.</title>
        <authorList>
            <person name="Hwang W.M."/>
            <person name="Kim S.M."/>
            <person name="Kang K."/>
            <person name="Ahn T.Y."/>
        </authorList>
    </citation>
    <scope>NUCLEOTIDE SEQUENCE [LARGE SCALE GENOMIC DNA]</scope>
    <source>
        <strain evidence="11 12">M1-21</strain>
    </source>
</reference>
<dbReference type="EC" id="2.4.1.21" evidence="8"/>
<evidence type="ECO:0000256" key="2">
    <source>
        <dbReference type="ARBA" id="ARBA00002764"/>
    </source>
</evidence>
<dbReference type="InterPro" id="IPR011835">
    <property type="entry name" value="GS/SS"/>
</dbReference>
<dbReference type="NCBIfam" id="NF001899">
    <property type="entry name" value="PRK00654.1-2"/>
    <property type="match status" value="1"/>
</dbReference>
<name>A0ABU9YX34_9RHOO</name>
<dbReference type="Gene3D" id="3.40.50.2000">
    <property type="entry name" value="Glycogen Phosphorylase B"/>
    <property type="match status" value="2"/>
</dbReference>
<dbReference type="CDD" id="cd03791">
    <property type="entry name" value="GT5_Glycogen_synthase_DULL1-like"/>
    <property type="match status" value="1"/>
</dbReference>
<dbReference type="PANTHER" id="PTHR45825:SF11">
    <property type="entry name" value="ALPHA AMYLASE DOMAIN-CONTAINING PROTEIN"/>
    <property type="match status" value="1"/>
</dbReference>
<evidence type="ECO:0000256" key="5">
    <source>
        <dbReference type="ARBA" id="ARBA00022676"/>
    </source>
</evidence>
<evidence type="ECO:0000259" key="10">
    <source>
        <dbReference type="Pfam" id="PF08323"/>
    </source>
</evidence>
<sequence>MKVLHVAAEVFPLVKTGGLADVVGALPQALIAQNSDVRLLLPGLPAILDAVLSPKRVCEIGAVFGAGKVRLMRAQMPYTHVPVYIVDAPYLFRRGGSPYQASDGSEWPDNLQRFALLGWVAAHLAAGELDPAWLPDVVHAHDWHAAMCFAYMRQHPPTRAASVFTVHNLAYQGLFAMGDFHLLGLPVSYSASNALEFHGQLSFMKAGLKFAQRVTTVSGSYAREIATPEFGCGLEGVIQGRGKQVSGILNGVDYQVWDPERDTGIASPYGARALAGKAECKLALQQEFGLQTRADAPLFGVVSRLTSQKGLDLVLGALPHLLQMGAQLVVQGSGDAALQSAFLAAAKAHPQQVAVRVAYDEALAHRVIAGADAMLMPSRFEPCGLTQLYALRYGTLPVVREVGGLADTVVNACSETLAAHSATGFSFRDATVGALHSTLDRLSALYHQPEQWRQVMQAAMAQEFSWDVAARSYIALYEAALAERAP</sequence>
<comment type="similarity">
    <text evidence="4 8">Belongs to the glycosyltransferase 1 family. Bacterial/plant glycogen synthase subfamily.</text>
</comment>
<dbReference type="RefSeq" id="WP_345919050.1">
    <property type="nucleotide sequence ID" value="NZ_JBDIVE010000003.1"/>
</dbReference>
<keyword evidence="12" id="KW-1185">Reference proteome</keyword>
<keyword evidence="6 8" id="KW-0808">Transferase</keyword>
<comment type="caution">
    <text evidence="11">The sequence shown here is derived from an EMBL/GenBank/DDBJ whole genome shotgun (WGS) entry which is preliminary data.</text>
</comment>
<protein>
    <recommendedName>
        <fullName evidence="8">Glycogen synthase</fullName>
        <ecNumber evidence="8">2.4.1.21</ecNumber>
    </recommendedName>
    <alternativeName>
        <fullName evidence="8">Starch [bacterial glycogen] synthase</fullName>
    </alternativeName>
</protein>
<dbReference type="Pfam" id="PF00534">
    <property type="entry name" value="Glycos_transf_1"/>
    <property type="match status" value="1"/>
</dbReference>
<keyword evidence="7 8" id="KW-0320">Glycogen biosynthesis</keyword>
<dbReference type="InterPro" id="IPR001296">
    <property type="entry name" value="Glyco_trans_1"/>
</dbReference>
<evidence type="ECO:0000256" key="6">
    <source>
        <dbReference type="ARBA" id="ARBA00022679"/>
    </source>
</evidence>
<comment type="function">
    <text evidence="2 8">Synthesizes alpha-1,4-glucan chains using ADP-glucose.</text>
</comment>
<dbReference type="PANTHER" id="PTHR45825">
    <property type="entry name" value="GRANULE-BOUND STARCH SYNTHASE 1, CHLOROPLASTIC/AMYLOPLASTIC"/>
    <property type="match status" value="1"/>
</dbReference>
<dbReference type="GO" id="GO:0009011">
    <property type="term" value="F:alpha-1,4-glucan glucosyltransferase (ADP-glucose donor) activity"/>
    <property type="evidence" value="ECO:0007669"/>
    <property type="project" value="UniProtKB-EC"/>
</dbReference>
<evidence type="ECO:0000313" key="12">
    <source>
        <dbReference type="Proteomes" id="UP001410394"/>
    </source>
</evidence>
<accession>A0ABU9YX34</accession>
<evidence type="ECO:0000256" key="8">
    <source>
        <dbReference type="HAMAP-Rule" id="MF_00484"/>
    </source>
</evidence>
<dbReference type="EMBL" id="JBDIVE010000003">
    <property type="protein sequence ID" value="MEN3068280.1"/>
    <property type="molecule type" value="Genomic_DNA"/>
</dbReference>